<name>A0ABS5DSV5_9BURK</name>
<comment type="caution">
    <text evidence="11">The sequence shown here is derived from an EMBL/GenBank/DDBJ whole genome shotgun (WGS) entry which is preliminary data.</text>
</comment>
<reference evidence="11 12" key="1">
    <citation type="submission" date="2021-04" db="EMBL/GenBank/DDBJ databases">
        <title>The genome sequence of type strain Ideonella paludis KCTC 32238.</title>
        <authorList>
            <person name="Liu Y."/>
        </authorList>
    </citation>
    <scope>NUCLEOTIDE SEQUENCE [LARGE SCALE GENOMIC DNA]</scope>
    <source>
        <strain evidence="11 12">KCTC 32238</strain>
    </source>
</reference>
<keyword evidence="3" id="KW-1003">Cell membrane</keyword>
<proteinExistence type="inferred from homology"/>
<keyword evidence="4 9" id="KW-0997">Cell inner membrane</keyword>
<keyword evidence="5 9" id="KW-0812">Transmembrane</keyword>
<dbReference type="Pfam" id="PF04290">
    <property type="entry name" value="DctQ"/>
    <property type="match status" value="1"/>
</dbReference>
<accession>A0ABS5DSV5</accession>
<evidence type="ECO:0000256" key="2">
    <source>
        <dbReference type="ARBA" id="ARBA00022448"/>
    </source>
</evidence>
<evidence type="ECO:0000256" key="7">
    <source>
        <dbReference type="ARBA" id="ARBA00023136"/>
    </source>
</evidence>
<keyword evidence="2 9" id="KW-0813">Transport</keyword>
<sequence>MRRLLDFLYEASAWLAALCMVGTLAMVLAGLLNRFRPLPFGGFDAMAGYFVAAAGFLALAHTLKRGDHVRVTVLLHSVGPLQRRILEVLCLTVALGLSAVLAGYAIEMAWTSWVSGRVSLQPDRTALWLPQSAMALGVGVFCVALFDEWCRAIDARPVEVVSHFDLDEA</sequence>
<feature type="transmembrane region" description="Helical" evidence="9">
    <location>
        <begin position="84"/>
        <end position="106"/>
    </location>
</feature>
<evidence type="ECO:0000256" key="3">
    <source>
        <dbReference type="ARBA" id="ARBA00022475"/>
    </source>
</evidence>
<dbReference type="InterPro" id="IPR055348">
    <property type="entry name" value="DctQ"/>
</dbReference>
<evidence type="ECO:0000256" key="8">
    <source>
        <dbReference type="ARBA" id="ARBA00038436"/>
    </source>
</evidence>
<evidence type="ECO:0000256" key="9">
    <source>
        <dbReference type="RuleBase" id="RU369079"/>
    </source>
</evidence>
<evidence type="ECO:0000313" key="12">
    <source>
        <dbReference type="Proteomes" id="UP000672097"/>
    </source>
</evidence>
<comment type="subunit">
    <text evidence="9">The complex comprises the extracytoplasmic solute receptor protein and the two transmembrane proteins.</text>
</comment>
<feature type="transmembrane region" description="Helical" evidence="9">
    <location>
        <begin position="126"/>
        <end position="146"/>
    </location>
</feature>
<evidence type="ECO:0000259" key="10">
    <source>
        <dbReference type="Pfam" id="PF04290"/>
    </source>
</evidence>
<dbReference type="EMBL" id="JAGQDG010000001">
    <property type="protein sequence ID" value="MBQ0934228.1"/>
    <property type="molecule type" value="Genomic_DNA"/>
</dbReference>
<keyword evidence="12" id="KW-1185">Reference proteome</keyword>
<feature type="transmembrane region" description="Helical" evidence="9">
    <location>
        <begin position="45"/>
        <end position="63"/>
    </location>
</feature>
<evidence type="ECO:0000256" key="4">
    <source>
        <dbReference type="ARBA" id="ARBA00022519"/>
    </source>
</evidence>
<evidence type="ECO:0000256" key="1">
    <source>
        <dbReference type="ARBA" id="ARBA00004429"/>
    </source>
</evidence>
<dbReference type="Proteomes" id="UP000672097">
    <property type="component" value="Unassembled WGS sequence"/>
</dbReference>
<gene>
    <name evidence="11" type="ORF">KAK11_02730</name>
</gene>
<evidence type="ECO:0000313" key="11">
    <source>
        <dbReference type="EMBL" id="MBQ0934228.1"/>
    </source>
</evidence>
<dbReference type="PANTHER" id="PTHR35011">
    <property type="entry name" value="2,3-DIKETO-L-GULONATE TRAP TRANSPORTER SMALL PERMEASE PROTEIN YIAM"/>
    <property type="match status" value="1"/>
</dbReference>
<dbReference type="InterPro" id="IPR007387">
    <property type="entry name" value="TRAP_DctQ"/>
</dbReference>
<comment type="subcellular location">
    <subcellularLocation>
        <location evidence="1 9">Cell inner membrane</location>
        <topology evidence="1 9">Multi-pass membrane protein</topology>
    </subcellularLocation>
</comment>
<feature type="domain" description="Tripartite ATP-independent periplasmic transporters DctQ component" evidence="10">
    <location>
        <begin position="26"/>
        <end position="153"/>
    </location>
</feature>
<feature type="transmembrane region" description="Helical" evidence="9">
    <location>
        <begin position="12"/>
        <end position="33"/>
    </location>
</feature>
<keyword evidence="7 9" id="KW-0472">Membrane</keyword>
<keyword evidence="6 9" id="KW-1133">Transmembrane helix</keyword>
<evidence type="ECO:0000256" key="6">
    <source>
        <dbReference type="ARBA" id="ARBA00022989"/>
    </source>
</evidence>
<dbReference type="RefSeq" id="WP_210805887.1">
    <property type="nucleotide sequence ID" value="NZ_JAGQDG010000001.1"/>
</dbReference>
<comment type="function">
    <text evidence="9">Part of the tripartite ATP-independent periplasmic (TRAP) transport system.</text>
</comment>
<comment type="similarity">
    <text evidence="8 9">Belongs to the TRAP transporter small permease family.</text>
</comment>
<protein>
    <recommendedName>
        <fullName evidence="9">TRAP transporter small permease protein</fullName>
    </recommendedName>
</protein>
<organism evidence="11 12">
    <name type="scientific">Ideonella paludis</name>
    <dbReference type="NCBI Taxonomy" id="1233411"/>
    <lineage>
        <taxon>Bacteria</taxon>
        <taxon>Pseudomonadati</taxon>
        <taxon>Pseudomonadota</taxon>
        <taxon>Betaproteobacteria</taxon>
        <taxon>Burkholderiales</taxon>
        <taxon>Sphaerotilaceae</taxon>
        <taxon>Ideonella</taxon>
    </lineage>
</organism>
<dbReference type="PANTHER" id="PTHR35011:SF10">
    <property type="entry name" value="TRAP TRANSPORTER SMALL PERMEASE PROTEIN"/>
    <property type="match status" value="1"/>
</dbReference>
<evidence type="ECO:0000256" key="5">
    <source>
        <dbReference type="ARBA" id="ARBA00022692"/>
    </source>
</evidence>